<evidence type="ECO:0000259" key="4">
    <source>
        <dbReference type="PROSITE" id="PS50919"/>
    </source>
</evidence>
<dbReference type="InterPro" id="IPR036300">
    <property type="entry name" value="MIR_dom_sf"/>
</dbReference>
<keyword evidence="2" id="KW-0677">Repeat</keyword>
<feature type="domain" description="MIR" evidence="4">
    <location>
        <begin position="23"/>
        <end position="77"/>
    </location>
</feature>
<dbReference type="AlphaFoldDB" id="A0A7M7MCT4"/>
<evidence type="ECO:0000313" key="6">
    <source>
        <dbReference type="Proteomes" id="UP000594260"/>
    </source>
</evidence>
<keyword evidence="1 3" id="KW-0732">Signal</keyword>
<dbReference type="OrthoDB" id="5588846at2759"/>
<dbReference type="EnsemblMetazoa" id="XM_022796894">
    <property type="protein sequence ID" value="XP_022652629"/>
    <property type="gene ID" value="LOC111246759"/>
</dbReference>
<dbReference type="PANTHER" id="PTHR46809:SF2">
    <property type="entry name" value="GH21273P"/>
    <property type="match status" value="1"/>
</dbReference>
<keyword evidence="6" id="KW-1185">Reference proteome</keyword>
<proteinExistence type="predicted"/>
<dbReference type="SMART" id="SM00472">
    <property type="entry name" value="MIR"/>
    <property type="match status" value="3"/>
</dbReference>
<dbReference type="FunCoup" id="A0A7M7MCT4">
    <property type="interactions" value="1242"/>
</dbReference>
<dbReference type="Gene3D" id="2.80.10.50">
    <property type="match status" value="1"/>
</dbReference>
<evidence type="ECO:0000313" key="5">
    <source>
        <dbReference type="EnsemblMetazoa" id="XP_022652629"/>
    </source>
</evidence>
<name>A0A7M7MCT4_VARDE</name>
<dbReference type="OMA" id="KPQHGTR"/>
<accession>A0A7M7MCT4</accession>
<feature type="domain" description="MIR" evidence="4">
    <location>
        <begin position="141"/>
        <end position="195"/>
    </location>
</feature>
<dbReference type="RefSeq" id="XP_022652629.1">
    <property type="nucleotide sequence ID" value="XM_022796894.1"/>
</dbReference>
<dbReference type="Proteomes" id="UP000594260">
    <property type="component" value="Unplaced"/>
</dbReference>
<feature type="signal peptide" evidence="3">
    <location>
        <begin position="1"/>
        <end position="20"/>
    </location>
</feature>
<dbReference type="GeneID" id="111246759"/>
<dbReference type="PROSITE" id="PS50919">
    <property type="entry name" value="MIR"/>
    <property type="match status" value="3"/>
</dbReference>
<dbReference type="InterPro" id="IPR016093">
    <property type="entry name" value="MIR_motif"/>
</dbReference>
<feature type="chain" id="PRO_5029605300" description="MIR domain-containing protein" evidence="3">
    <location>
        <begin position="21"/>
        <end position="222"/>
    </location>
</feature>
<feature type="domain" description="MIR" evidence="4">
    <location>
        <begin position="85"/>
        <end position="140"/>
    </location>
</feature>
<dbReference type="SUPFAM" id="SSF82109">
    <property type="entry name" value="MIR domain"/>
    <property type="match status" value="1"/>
</dbReference>
<evidence type="ECO:0000256" key="1">
    <source>
        <dbReference type="ARBA" id="ARBA00022729"/>
    </source>
</evidence>
<protein>
    <recommendedName>
        <fullName evidence="4">MIR domain-containing protein</fullName>
    </recommendedName>
</protein>
<sequence length="222" mass="24772">MLLAVTISVLASVLITLVKGREHDYVTCTSMMKLENQNYMVRLHSHDVKYGTGSGQQSVTATQEKDDHNSYWVVKGTKAKPCGRGDPIECNQLVRMEHLATKKNLHSHHFTSPLSGNQEISAFGKNGEGDSGDHWKVICSNTFWERDQAVRLKHVDTETWLSLSGQSFGRPISGQMEVIGATYADSSSYWKAQEGVFVRLADIGMGSFVRDDLGRKIEHNEL</sequence>
<evidence type="ECO:0000256" key="3">
    <source>
        <dbReference type="SAM" id="SignalP"/>
    </source>
</evidence>
<dbReference type="Pfam" id="PF02815">
    <property type="entry name" value="MIR"/>
    <property type="match status" value="1"/>
</dbReference>
<dbReference type="CDD" id="cd23293">
    <property type="entry name" value="beta-trefoil_MIR_SDF2_meta"/>
    <property type="match status" value="1"/>
</dbReference>
<organism evidence="5 6">
    <name type="scientific">Varroa destructor</name>
    <name type="common">Honeybee mite</name>
    <dbReference type="NCBI Taxonomy" id="109461"/>
    <lineage>
        <taxon>Eukaryota</taxon>
        <taxon>Metazoa</taxon>
        <taxon>Ecdysozoa</taxon>
        <taxon>Arthropoda</taxon>
        <taxon>Chelicerata</taxon>
        <taxon>Arachnida</taxon>
        <taxon>Acari</taxon>
        <taxon>Parasitiformes</taxon>
        <taxon>Mesostigmata</taxon>
        <taxon>Gamasina</taxon>
        <taxon>Dermanyssoidea</taxon>
        <taxon>Varroidae</taxon>
        <taxon>Varroa</taxon>
    </lineage>
</organism>
<dbReference type="InParanoid" id="A0A7M7MCT4"/>
<dbReference type="PANTHER" id="PTHR46809">
    <property type="entry name" value="STROMAL CELL-DERIVED FACTOR 2-LIKE PROTEIN"/>
    <property type="match status" value="1"/>
</dbReference>
<dbReference type="KEGG" id="vde:111246759"/>
<reference evidence="5" key="1">
    <citation type="submission" date="2021-01" db="UniProtKB">
        <authorList>
            <consortium name="EnsemblMetazoa"/>
        </authorList>
    </citation>
    <scope>IDENTIFICATION</scope>
</reference>
<evidence type="ECO:0000256" key="2">
    <source>
        <dbReference type="ARBA" id="ARBA00022737"/>
    </source>
</evidence>